<dbReference type="AlphaFoldDB" id="A0A2W5F8P4"/>
<organism evidence="1 2">
    <name type="scientific">Pseudopedobacter saltans</name>
    <dbReference type="NCBI Taxonomy" id="151895"/>
    <lineage>
        <taxon>Bacteria</taxon>
        <taxon>Pseudomonadati</taxon>
        <taxon>Bacteroidota</taxon>
        <taxon>Sphingobacteriia</taxon>
        <taxon>Sphingobacteriales</taxon>
        <taxon>Sphingobacteriaceae</taxon>
        <taxon>Pseudopedobacter</taxon>
    </lineage>
</organism>
<name>A0A2W5F8P4_9SPHI</name>
<protein>
    <recommendedName>
        <fullName evidence="3">Aminopeptidase</fullName>
    </recommendedName>
</protein>
<dbReference type="Proteomes" id="UP000249645">
    <property type="component" value="Unassembled WGS sequence"/>
</dbReference>
<gene>
    <name evidence="1" type="ORF">DI598_00765</name>
</gene>
<evidence type="ECO:0000313" key="2">
    <source>
        <dbReference type="Proteomes" id="UP000249645"/>
    </source>
</evidence>
<evidence type="ECO:0000313" key="1">
    <source>
        <dbReference type="EMBL" id="PZP52395.1"/>
    </source>
</evidence>
<reference evidence="1 2" key="1">
    <citation type="submission" date="2017-11" db="EMBL/GenBank/DDBJ databases">
        <title>Infants hospitalized years apart are colonized by the same room-sourced microbial strains.</title>
        <authorList>
            <person name="Brooks B."/>
            <person name="Olm M.R."/>
            <person name="Firek B.A."/>
            <person name="Baker R."/>
            <person name="Thomas B.C."/>
            <person name="Morowitz M.J."/>
            <person name="Banfield J.F."/>
        </authorList>
    </citation>
    <scope>NUCLEOTIDE SEQUENCE [LARGE SCALE GENOMIC DNA]</scope>
    <source>
        <strain evidence="1">S2_009_000_R2_76</strain>
    </source>
</reference>
<dbReference type="EMBL" id="QFOI01000005">
    <property type="protein sequence ID" value="PZP52395.1"/>
    <property type="molecule type" value="Genomic_DNA"/>
</dbReference>
<sequence>MAQKNLPVVRYTINAKLNDIEKTIDGQWDAVYVNHADSSLHSVWILLYPNAFSSDHTSYSEDLLKWGNTSYYFGKAEDRGWIDSLDFTVDGKSNIILKPEMSFSEFIQIPLEKPLAPGDSVHLSTTFFTHVPFNFANDGYRGNDFILKAWCPLIADLNKDGWMLQPYSAFYANNSAFADYIVEIACSNSYSVKTNGTSNGSNKFNYQGELGFQWVASKDKNFLLETSLDRGSQDSIKTMVAKHIFPDIFRSGRAPQKPSQWLTRVYERYKQSIPFIDSIYRKDTVRELNKKTKLGFLYDFRNTEKYNYVLVSPAVGFNNYDKVMVGALVHNYQLPEKPLSFALAPMYAIGSKKFAGWGDVAYNVWNTKTHWRIGVSGSTFSRRDFDIPDYPKFYQRIWRIVPAIDVTIFDKELPSTRKIDVGFRSFILSQQNYSMFTNGNDTSFGNVTDKTTLFRLSGQLSDSRKLYPYSVNLTADAGKEFLRLGLTGKYFFNYDASNRGVSARLFAGKFFYLKEQTNLVEAKNQVYNFGLSGPSGIYDYTYSDYFIGRNESQGWMSQQIMERDGFFKIPSQSLSGGVSVLGMSDNWLTATNLTADFPRNLDPLRYVGGGLKLFFDLGTYSDLWSDVPPAGRFLYDAGLQVSLFKSLVNIYVPVIYSKVYKDKLPTDNRFWKTVSFSINLSALQPRNRNFLWPQ</sequence>
<comment type="caution">
    <text evidence="1">The sequence shown here is derived from an EMBL/GenBank/DDBJ whole genome shotgun (WGS) entry which is preliminary data.</text>
</comment>
<evidence type="ECO:0008006" key="3">
    <source>
        <dbReference type="Google" id="ProtNLM"/>
    </source>
</evidence>
<accession>A0A2W5F8P4</accession>
<proteinExistence type="predicted"/>